<feature type="transmembrane region" description="Helical" evidence="1">
    <location>
        <begin position="141"/>
        <end position="164"/>
    </location>
</feature>
<evidence type="ECO:0000313" key="3">
    <source>
        <dbReference type="Proteomes" id="UP000636960"/>
    </source>
</evidence>
<dbReference type="AlphaFoldDB" id="A0A919K0B0"/>
<dbReference type="Proteomes" id="UP000636960">
    <property type="component" value="Unassembled WGS sequence"/>
</dbReference>
<gene>
    <name evidence="2" type="ORF">Ari01nite_40020</name>
</gene>
<keyword evidence="1" id="KW-0472">Membrane</keyword>
<evidence type="ECO:0000313" key="2">
    <source>
        <dbReference type="EMBL" id="GIE96537.1"/>
    </source>
</evidence>
<keyword evidence="1" id="KW-1133">Transmembrane helix</keyword>
<keyword evidence="3" id="KW-1185">Reference proteome</keyword>
<feature type="transmembrane region" description="Helical" evidence="1">
    <location>
        <begin position="66"/>
        <end position="89"/>
    </location>
</feature>
<feature type="transmembrane region" description="Helical" evidence="1">
    <location>
        <begin position="421"/>
        <end position="444"/>
    </location>
</feature>
<feature type="transmembrane region" description="Helical" evidence="1">
    <location>
        <begin position="243"/>
        <end position="263"/>
    </location>
</feature>
<keyword evidence="1" id="KW-0812">Transmembrane</keyword>
<name>A0A919K0B0_9ACTN</name>
<protein>
    <submittedName>
        <fullName evidence="2">Uncharacterized protein</fullName>
    </submittedName>
</protein>
<proteinExistence type="predicted"/>
<feature type="transmembrane region" description="Helical" evidence="1">
    <location>
        <begin position="322"/>
        <end position="341"/>
    </location>
</feature>
<comment type="caution">
    <text evidence="2">The sequence shown here is derived from an EMBL/GenBank/DDBJ whole genome shotgun (WGS) entry which is preliminary data.</text>
</comment>
<reference evidence="2" key="1">
    <citation type="submission" date="2021-01" db="EMBL/GenBank/DDBJ databases">
        <title>Whole genome shotgun sequence of Actinoplanes rishiriensis NBRC 108556.</title>
        <authorList>
            <person name="Komaki H."/>
            <person name="Tamura T."/>
        </authorList>
    </citation>
    <scope>NUCLEOTIDE SEQUENCE</scope>
    <source>
        <strain evidence="2">NBRC 108556</strain>
    </source>
</reference>
<organism evidence="2 3">
    <name type="scientific">Paractinoplanes rishiriensis</name>
    <dbReference type="NCBI Taxonomy" id="1050105"/>
    <lineage>
        <taxon>Bacteria</taxon>
        <taxon>Bacillati</taxon>
        <taxon>Actinomycetota</taxon>
        <taxon>Actinomycetes</taxon>
        <taxon>Micromonosporales</taxon>
        <taxon>Micromonosporaceae</taxon>
        <taxon>Paractinoplanes</taxon>
    </lineage>
</organism>
<dbReference type="EMBL" id="BOMV01000048">
    <property type="protein sequence ID" value="GIE96537.1"/>
    <property type="molecule type" value="Genomic_DNA"/>
</dbReference>
<feature type="transmembrane region" description="Helical" evidence="1">
    <location>
        <begin position="465"/>
        <end position="485"/>
    </location>
</feature>
<feature type="transmembrane region" description="Helical" evidence="1">
    <location>
        <begin position="33"/>
        <end position="54"/>
    </location>
</feature>
<feature type="transmembrane region" description="Helical" evidence="1">
    <location>
        <begin position="394"/>
        <end position="415"/>
    </location>
</feature>
<sequence>MTTTAPPPVRVWPFVRLKLRLTVNGLRGRPVRIVLFILGVIMAGVFAIGGYATFAIPGVLDSPRAAAMLSTLGGASLMLGWLFLPLIFFGVDESLDPARFALLPLRRRTLVVGLFAAALAGLPALSTLAATAGMVDTASRLGGLAAAGAQLAGIIVGLFLCVAISRAVTSAFATALRSRRSRDMAGILLAVFAALIGPLQLAALAGAQRADWDTVAALADVIGWTPLGAPYSLGTDVAAGRAWAVPLKLLIVLGTLVVLLRWWHTTLENAMLGTAAEGARRQTSPDRTPVDLLLFRAWPRTRFGALVAREIRYWWRETRRRAALITFSMAGLFLPVSLTLSGGTPGAMTMFVGALAAVALANQFGFDGSAYAANVVAGVPGRVEVQSRATAHAVYVLPVLALVAVVVGALAAFPARIPSTFGLLVAAYGVGIGLVLPVSVRAAYALPDSTNPFALSSGGGPAKGLLAFGVLFGAIIATAPLQIVAWALGDVWLWIGLPAGIAYGAAAYLIGSSVAGDVLDKRTPELLAAITPNR</sequence>
<feature type="transmembrane region" description="Helical" evidence="1">
    <location>
        <begin position="110"/>
        <end position="135"/>
    </location>
</feature>
<evidence type="ECO:0000256" key="1">
    <source>
        <dbReference type="SAM" id="Phobius"/>
    </source>
</evidence>
<feature type="transmembrane region" description="Helical" evidence="1">
    <location>
        <begin position="491"/>
        <end position="511"/>
    </location>
</feature>
<feature type="transmembrane region" description="Helical" evidence="1">
    <location>
        <begin position="185"/>
        <end position="205"/>
    </location>
</feature>
<accession>A0A919K0B0</accession>